<protein>
    <submittedName>
        <fullName evidence="3">Uncharacterized protein</fullName>
    </submittedName>
</protein>
<reference evidence="3 4" key="1">
    <citation type="submission" date="2018-03" db="EMBL/GenBank/DDBJ databases">
        <title>Finding Nemo's genes: A chromosome-scale reference assembly of the genome of the orange clownfish Amphiprion percula.</title>
        <authorList>
            <person name="Lehmann R."/>
        </authorList>
    </citation>
    <scope>NUCLEOTIDE SEQUENCE</scope>
</reference>
<proteinExistence type="predicted"/>
<feature type="chain" id="PRO_5018319220" evidence="2">
    <location>
        <begin position="28"/>
        <end position="104"/>
    </location>
</feature>
<dbReference type="STRING" id="161767.ENSAPEP00000016538"/>
<keyword evidence="2" id="KW-0732">Signal</keyword>
<evidence type="ECO:0000256" key="1">
    <source>
        <dbReference type="SAM" id="MobiDB-lite"/>
    </source>
</evidence>
<evidence type="ECO:0000256" key="2">
    <source>
        <dbReference type="SAM" id="SignalP"/>
    </source>
</evidence>
<organism evidence="3 4">
    <name type="scientific">Amphiprion percula</name>
    <name type="common">Orange clownfish</name>
    <name type="synonym">Lutjanus percula</name>
    <dbReference type="NCBI Taxonomy" id="161767"/>
    <lineage>
        <taxon>Eukaryota</taxon>
        <taxon>Metazoa</taxon>
        <taxon>Chordata</taxon>
        <taxon>Craniata</taxon>
        <taxon>Vertebrata</taxon>
        <taxon>Euteleostomi</taxon>
        <taxon>Actinopterygii</taxon>
        <taxon>Neopterygii</taxon>
        <taxon>Teleostei</taxon>
        <taxon>Neoteleostei</taxon>
        <taxon>Acanthomorphata</taxon>
        <taxon>Ovalentaria</taxon>
        <taxon>Pomacentridae</taxon>
        <taxon>Amphiprion</taxon>
    </lineage>
</organism>
<reference evidence="3" key="2">
    <citation type="submission" date="2025-08" db="UniProtKB">
        <authorList>
            <consortium name="Ensembl"/>
        </authorList>
    </citation>
    <scope>IDENTIFICATION</scope>
</reference>
<feature type="signal peptide" evidence="2">
    <location>
        <begin position="1"/>
        <end position="27"/>
    </location>
</feature>
<feature type="compositionally biased region" description="Basic and acidic residues" evidence="1">
    <location>
        <begin position="35"/>
        <end position="51"/>
    </location>
</feature>
<dbReference type="GeneTree" id="ENSGT00940000179792"/>
<evidence type="ECO:0000313" key="4">
    <source>
        <dbReference type="Proteomes" id="UP000265080"/>
    </source>
</evidence>
<sequence>MKTPMRHGVAVLLVLLLCASLFLVYNGSFNGASRDANDTRIRQHEQQRRPTEASVRVAKPHPPALQGYSGIIDHKVSRSHCSTLNTHLSVPITAQLRTKSSAAF</sequence>
<dbReference type="AlphaFoldDB" id="A0A3P8SWG6"/>
<feature type="region of interest" description="Disordered" evidence="1">
    <location>
        <begin position="31"/>
        <end position="57"/>
    </location>
</feature>
<name>A0A3P8SWG6_AMPPE</name>
<dbReference type="Proteomes" id="UP000265080">
    <property type="component" value="Chromosome 10"/>
</dbReference>
<accession>A0A3P8SWG6</accession>
<evidence type="ECO:0000313" key="3">
    <source>
        <dbReference type="Ensembl" id="ENSAPEP00000016538.1"/>
    </source>
</evidence>
<dbReference type="Ensembl" id="ENSAPET00000016995.1">
    <property type="protein sequence ID" value="ENSAPEP00000016538.1"/>
    <property type="gene ID" value="ENSAPEG00000011820.1"/>
</dbReference>
<dbReference type="OMA" id="CSRARFT"/>
<keyword evidence="4" id="KW-1185">Reference proteome</keyword>
<reference evidence="3" key="3">
    <citation type="submission" date="2025-09" db="UniProtKB">
        <authorList>
            <consortium name="Ensembl"/>
        </authorList>
    </citation>
    <scope>IDENTIFICATION</scope>
</reference>